<dbReference type="Proteomes" id="UP000671836">
    <property type="component" value="Chromosome"/>
</dbReference>
<evidence type="ECO:0000313" key="2">
    <source>
        <dbReference type="EMBL" id="QSY49469.1"/>
    </source>
</evidence>
<dbReference type="RefSeq" id="WP_179198930.1">
    <property type="nucleotide sequence ID" value="NZ_CP071595.1"/>
</dbReference>
<organism evidence="2 3">
    <name type="scientific">Streptomyces griseocarneus</name>
    <dbReference type="NCBI Taxonomy" id="51201"/>
    <lineage>
        <taxon>Bacteria</taxon>
        <taxon>Bacillati</taxon>
        <taxon>Actinomycetota</taxon>
        <taxon>Actinomycetes</taxon>
        <taxon>Kitasatosporales</taxon>
        <taxon>Streptomycetaceae</taxon>
        <taxon>Streptomyces</taxon>
    </lineage>
</organism>
<dbReference type="Pfam" id="PF19631">
    <property type="entry name" value="Trypco2"/>
    <property type="match status" value="1"/>
</dbReference>
<proteinExistence type="predicted"/>
<sequence length="108" mass="11605">MTDSTTEPSEGYGLPAVFEALRSDLAAAQQRLLNTDQEAILNLKETEVELTFTVERTGKGKGGINLKVFGVGFEAGGEKGRNRSTVHRLKVTLEPSRALLGVADEDAD</sequence>
<keyword evidence="3" id="KW-1185">Reference proteome</keyword>
<name>A0ABX7RQ13_9ACTN</name>
<gene>
    <name evidence="2" type="ORF">J3S04_31970</name>
</gene>
<accession>A0ABX7RQ13</accession>
<dbReference type="EMBL" id="CP071595">
    <property type="protein sequence ID" value="QSY49469.1"/>
    <property type="molecule type" value="Genomic_DNA"/>
</dbReference>
<evidence type="ECO:0000259" key="1">
    <source>
        <dbReference type="Pfam" id="PF19631"/>
    </source>
</evidence>
<dbReference type="InterPro" id="IPR045608">
    <property type="entry name" value="Trypco2"/>
</dbReference>
<protein>
    <recommendedName>
        <fullName evidence="1">Trypsin-co-occurring domain-containing protein</fullName>
    </recommendedName>
</protein>
<feature type="domain" description="Trypsin-co-occurring" evidence="1">
    <location>
        <begin position="15"/>
        <end position="95"/>
    </location>
</feature>
<reference evidence="2 3" key="1">
    <citation type="submission" date="2021-03" db="EMBL/GenBank/DDBJ databases">
        <title>Streptomyces strains.</title>
        <authorList>
            <person name="Lund M.B."/>
            <person name="Toerring T."/>
        </authorList>
    </citation>
    <scope>NUCLEOTIDE SEQUENCE [LARGE SCALE GENOMIC DNA]</scope>
    <source>
        <strain evidence="2 3">KCC S-1010</strain>
    </source>
</reference>
<evidence type="ECO:0000313" key="3">
    <source>
        <dbReference type="Proteomes" id="UP000671836"/>
    </source>
</evidence>